<gene>
    <name evidence="1" type="ORF">GCM10023220_21320</name>
</gene>
<protein>
    <submittedName>
        <fullName evidence="1">Uncharacterized protein</fullName>
    </submittedName>
</protein>
<comment type="caution">
    <text evidence="1">The sequence shown here is derived from an EMBL/GenBank/DDBJ whole genome shotgun (WGS) entry which is preliminary data.</text>
</comment>
<dbReference type="EMBL" id="BAABIG010000021">
    <property type="protein sequence ID" value="GAA4794760.1"/>
    <property type="molecule type" value="Genomic_DNA"/>
</dbReference>
<evidence type="ECO:0000313" key="1">
    <source>
        <dbReference type="EMBL" id="GAA4794760.1"/>
    </source>
</evidence>
<name>A0ABP9BFB1_9ACTN</name>
<keyword evidence="2" id="KW-1185">Reference proteome</keyword>
<dbReference type="Proteomes" id="UP001501265">
    <property type="component" value="Unassembled WGS sequence"/>
</dbReference>
<proteinExistence type="predicted"/>
<sequence length="61" mass="6831">MVRLIARKYGVPRRRKLPSEHKLVEAGDGKPKSVVVPYDWYVQQPGAGERIVKEAASGREA</sequence>
<organism evidence="1 2">
    <name type="scientific">Streptomyces ziwulingensis</name>
    <dbReference type="NCBI Taxonomy" id="1045501"/>
    <lineage>
        <taxon>Bacteria</taxon>
        <taxon>Bacillati</taxon>
        <taxon>Actinomycetota</taxon>
        <taxon>Actinomycetes</taxon>
        <taxon>Kitasatosporales</taxon>
        <taxon>Streptomycetaceae</taxon>
        <taxon>Streptomyces</taxon>
    </lineage>
</organism>
<reference evidence="2" key="1">
    <citation type="journal article" date="2019" name="Int. J. Syst. Evol. Microbiol.">
        <title>The Global Catalogue of Microorganisms (GCM) 10K type strain sequencing project: providing services to taxonomists for standard genome sequencing and annotation.</title>
        <authorList>
            <consortium name="The Broad Institute Genomics Platform"/>
            <consortium name="The Broad Institute Genome Sequencing Center for Infectious Disease"/>
            <person name="Wu L."/>
            <person name="Ma J."/>
        </authorList>
    </citation>
    <scope>NUCLEOTIDE SEQUENCE [LARGE SCALE GENOMIC DNA]</scope>
    <source>
        <strain evidence="2">JCM 18081</strain>
    </source>
</reference>
<accession>A0ABP9BFB1</accession>
<dbReference type="RefSeq" id="WP_345619035.1">
    <property type="nucleotide sequence ID" value="NZ_BAABIG010000021.1"/>
</dbReference>
<evidence type="ECO:0000313" key="2">
    <source>
        <dbReference type="Proteomes" id="UP001501265"/>
    </source>
</evidence>